<organism evidence="2 3">
    <name type="scientific">Hucho hucho</name>
    <name type="common">huchen</name>
    <dbReference type="NCBI Taxonomy" id="62062"/>
    <lineage>
        <taxon>Eukaryota</taxon>
        <taxon>Metazoa</taxon>
        <taxon>Chordata</taxon>
        <taxon>Craniata</taxon>
        <taxon>Vertebrata</taxon>
        <taxon>Euteleostomi</taxon>
        <taxon>Actinopterygii</taxon>
        <taxon>Neopterygii</taxon>
        <taxon>Teleostei</taxon>
        <taxon>Protacanthopterygii</taxon>
        <taxon>Salmoniformes</taxon>
        <taxon>Salmonidae</taxon>
        <taxon>Salmoninae</taxon>
        <taxon>Hucho</taxon>
    </lineage>
</organism>
<keyword evidence="1" id="KW-0812">Transmembrane</keyword>
<accession>A0A4W5MRS9</accession>
<evidence type="ECO:0000256" key="1">
    <source>
        <dbReference type="SAM" id="Phobius"/>
    </source>
</evidence>
<keyword evidence="3" id="KW-1185">Reference proteome</keyword>
<name>A0A4W5MRS9_9TELE</name>
<proteinExistence type="predicted"/>
<evidence type="ECO:0000313" key="3">
    <source>
        <dbReference type="Proteomes" id="UP000314982"/>
    </source>
</evidence>
<dbReference type="Ensembl" id="ENSHHUT00000042753.1">
    <property type="protein sequence ID" value="ENSHHUP00000041172.1"/>
    <property type="gene ID" value="ENSHHUG00000025436.1"/>
</dbReference>
<reference evidence="3" key="1">
    <citation type="submission" date="2018-06" db="EMBL/GenBank/DDBJ databases">
        <title>Genome assembly of Danube salmon.</title>
        <authorList>
            <person name="Macqueen D.J."/>
            <person name="Gundappa M.K."/>
        </authorList>
    </citation>
    <scope>NUCLEOTIDE SEQUENCE [LARGE SCALE GENOMIC DNA]</scope>
</reference>
<keyword evidence="1" id="KW-0472">Membrane</keyword>
<sequence length="98" mass="11103">TEEGRAVEFTPLPPCTKIKLLLVVRAPPEWEVGVFVAGFLLLLAVAGVNLWKLWKSGSFPAPSPFPNFDYRYLQEKYGNSFSEARQKVRVYLKSIDIT</sequence>
<protein>
    <submittedName>
        <fullName evidence="2">Uncharacterized protein</fullName>
    </submittedName>
</protein>
<keyword evidence="1" id="KW-1133">Transmembrane helix</keyword>
<reference evidence="2" key="2">
    <citation type="submission" date="2025-08" db="UniProtKB">
        <authorList>
            <consortium name="Ensembl"/>
        </authorList>
    </citation>
    <scope>IDENTIFICATION</scope>
</reference>
<reference evidence="2" key="3">
    <citation type="submission" date="2025-09" db="UniProtKB">
        <authorList>
            <consortium name="Ensembl"/>
        </authorList>
    </citation>
    <scope>IDENTIFICATION</scope>
</reference>
<dbReference type="Proteomes" id="UP000314982">
    <property type="component" value="Unassembled WGS sequence"/>
</dbReference>
<dbReference type="STRING" id="62062.ENSHHUP00000041172"/>
<dbReference type="AlphaFoldDB" id="A0A4W5MRS9"/>
<evidence type="ECO:0000313" key="2">
    <source>
        <dbReference type="Ensembl" id="ENSHHUP00000041172.1"/>
    </source>
</evidence>
<feature type="transmembrane region" description="Helical" evidence="1">
    <location>
        <begin position="32"/>
        <end position="51"/>
    </location>
</feature>
<dbReference type="GeneTree" id="ENSGT00940000158627"/>